<dbReference type="PANTHER" id="PTHR43649:SF29">
    <property type="entry name" value="OSMOPROTECTIVE COMPOUNDS-BINDING PROTEIN GGTB"/>
    <property type="match status" value="1"/>
</dbReference>
<proteinExistence type="inferred from homology"/>
<name>A0A3G3JXT5_9BACL</name>
<comment type="similarity">
    <text evidence="1">Belongs to the bacterial solute-binding protein 1 family.</text>
</comment>
<dbReference type="Pfam" id="PF13416">
    <property type="entry name" value="SBP_bac_8"/>
    <property type="match status" value="1"/>
</dbReference>
<evidence type="ECO:0000256" key="4">
    <source>
        <dbReference type="SAM" id="SignalP"/>
    </source>
</evidence>
<dbReference type="InterPro" id="IPR050490">
    <property type="entry name" value="Bact_solute-bd_prot1"/>
</dbReference>
<dbReference type="Proteomes" id="UP000269097">
    <property type="component" value="Chromosome"/>
</dbReference>
<dbReference type="AlphaFoldDB" id="A0A3G3JXT5"/>
<feature type="compositionally biased region" description="Low complexity" evidence="3">
    <location>
        <begin position="28"/>
        <end position="47"/>
    </location>
</feature>
<dbReference type="KEGG" id="coh:EAV92_10990"/>
<feature type="region of interest" description="Disordered" evidence="3">
    <location>
        <begin position="27"/>
        <end position="47"/>
    </location>
</feature>
<keyword evidence="2" id="KW-0813">Transport</keyword>
<reference evidence="5 6" key="1">
    <citation type="submission" date="2018-10" db="EMBL/GenBank/DDBJ databases">
        <title>Genome Sequence of Cohnella sp.</title>
        <authorList>
            <person name="Srinivasan S."/>
            <person name="Kim M.K."/>
        </authorList>
    </citation>
    <scope>NUCLEOTIDE SEQUENCE [LARGE SCALE GENOMIC DNA]</scope>
    <source>
        <strain evidence="5 6">18JY8-7</strain>
    </source>
</reference>
<evidence type="ECO:0000256" key="1">
    <source>
        <dbReference type="ARBA" id="ARBA00008520"/>
    </source>
</evidence>
<feature type="chain" id="PRO_5039318051" evidence="4">
    <location>
        <begin position="20"/>
        <end position="439"/>
    </location>
</feature>
<dbReference type="SUPFAM" id="SSF53850">
    <property type="entry name" value="Periplasmic binding protein-like II"/>
    <property type="match status" value="1"/>
</dbReference>
<dbReference type="Gene3D" id="3.40.190.10">
    <property type="entry name" value="Periplasmic binding protein-like II"/>
    <property type="match status" value="2"/>
</dbReference>
<feature type="signal peptide" evidence="4">
    <location>
        <begin position="1"/>
        <end position="19"/>
    </location>
</feature>
<dbReference type="PANTHER" id="PTHR43649">
    <property type="entry name" value="ARABINOSE-BINDING PROTEIN-RELATED"/>
    <property type="match status" value="1"/>
</dbReference>
<dbReference type="InterPro" id="IPR006059">
    <property type="entry name" value="SBP"/>
</dbReference>
<protein>
    <submittedName>
        <fullName evidence="5">Extracellular solute-binding protein</fullName>
    </submittedName>
</protein>
<sequence length="439" mass="47956">MKKLYSVTLMMLAAALIVAGCGSKSDNSSTESASPHNSASSSASASQPASGEKVSISFWTLNQGWEWVEPAIADFEAANPNIKVELTKYEVDPIKEALKVAASSKTLPDIWFTWGGTLGSFYPENGMTMDLTQTAKEHQWSEIYNKAAIDMSTYGGKVSGIPVHLNVLGMWYPKSVYEKLSLKAPTTFAEFESQLQALKDAGVTPMAFGSKGGWHTMRLTEQLIETFGGAELHDKLNSLEASWNDPAVVKTFEKLKEYTDKGYFPKGYVSLDPTEAENLIYTETAGLINEGTWFDGVIAGQGFDNKKFGVFKFPNDQKPSRASVFAEMFQINGASDPAKQAAAVKFGEYLTSADVVNKYIEQYGSPATLKVTLSPNTPHLKEMLDSANDGGFLITDQALPQEVAQKLFEAQDKVALNEWTPQQAAEAMQKAAEAYKSKK</sequence>
<organism evidence="5 6">
    <name type="scientific">Cohnella candidum</name>
    <dbReference type="NCBI Taxonomy" id="2674991"/>
    <lineage>
        <taxon>Bacteria</taxon>
        <taxon>Bacillati</taxon>
        <taxon>Bacillota</taxon>
        <taxon>Bacilli</taxon>
        <taxon>Bacillales</taxon>
        <taxon>Paenibacillaceae</taxon>
        <taxon>Cohnella</taxon>
    </lineage>
</organism>
<evidence type="ECO:0000256" key="3">
    <source>
        <dbReference type="SAM" id="MobiDB-lite"/>
    </source>
</evidence>
<evidence type="ECO:0000256" key="2">
    <source>
        <dbReference type="ARBA" id="ARBA00022448"/>
    </source>
</evidence>
<keyword evidence="4" id="KW-0732">Signal</keyword>
<keyword evidence="6" id="KW-1185">Reference proteome</keyword>
<dbReference type="RefSeq" id="WP_123041126.1">
    <property type="nucleotide sequence ID" value="NZ_CP033433.1"/>
</dbReference>
<dbReference type="PROSITE" id="PS51257">
    <property type="entry name" value="PROKAR_LIPOPROTEIN"/>
    <property type="match status" value="1"/>
</dbReference>
<gene>
    <name evidence="5" type="ORF">EAV92_10990</name>
</gene>
<dbReference type="EMBL" id="CP033433">
    <property type="protein sequence ID" value="AYQ73044.1"/>
    <property type="molecule type" value="Genomic_DNA"/>
</dbReference>
<accession>A0A3G3JXT5</accession>
<evidence type="ECO:0000313" key="6">
    <source>
        <dbReference type="Proteomes" id="UP000269097"/>
    </source>
</evidence>
<evidence type="ECO:0000313" key="5">
    <source>
        <dbReference type="EMBL" id="AYQ73044.1"/>
    </source>
</evidence>